<dbReference type="CDD" id="cd05123">
    <property type="entry name" value="STKc_AGC"/>
    <property type="match status" value="1"/>
</dbReference>
<feature type="region of interest" description="Disordered" evidence="9">
    <location>
        <begin position="604"/>
        <end position="626"/>
    </location>
</feature>
<dbReference type="Gene3D" id="1.10.510.10">
    <property type="entry name" value="Transferase(Phosphotransferase) domain 1"/>
    <property type="match status" value="1"/>
</dbReference>
<evidence type="ECO:0000256" key="1">
    <source>
        <dbReference type="ARBA" id="ARBA00006935"/>
    </source>
</evidence>
<feature type="repeat" description="ANK" evidence="7">
    <location>
        <begin position="550"/>
        <end position="582"/>
    </location>
</feature>
<dbReference type="PROSITE" id="PS50297">
    <property type="entry name" value="ANK_REP_REGION"/>
    <property type="match status" value="3"/>
</dbReference>
<dbReference type="Pfam" id="PF00169">
    <property type="entry name" value="PH"/>
    <property type="match status" value="1"/>
</dbReference>
<dbReference type="InterPro" id="IPR000961">
    <property type="entry name" value="AGC-kinase_C"/>
</dbReference>
<sequence length="1031" mass="112038">MSAPTLGMQLTATQLSTHGESETNTCIRPTVPITSQVWQKAGPWSSILQIQTPAVLSPSPIGGNAASPLFHWPKQDAATHKKSPSRAKNLNKICTERGSAQSRRSPKCKSAASQAPPPSMSSGGTRSPGERQTISKRFTKARRRGNSQGEALSSGGGGGAAFGGMSPVGSFGSNGLSSRNTISFGKSASAALSSSPATPGHLAAKDDAGFVSSKTGFLTKRAMSSMDAFANWKERFFVLAEGHLSYYKQGGGFFNTGKEDIVHLKGELELTPDTIVRKSNIDDKANCFEVVTPTKKMFCQASTAREMEDWVKSVRAHINALKKSQMRGSFHDSASAGGGNLGASGGPGVTAGMGAMVQSGNMETDYSRPSMLEDHEIVRGADKSSDPKDIVIKQLLEENRSLREQLTMKDQVIHELETNGGRSVDAPSVGAGKLRSTAPQMILDLRDVKKKQFQLFDAAEVGNWHLIATLLRDNVVDVNGVGINQTSALHLAARNNHPNAVKELLARGADPSARTGDSYTALHIAVQAGNVDCVKELLDAGADPNVTDYQGNAAIHMAAESGDIPTAKLLVARGARIDAPNASGSLPVHLSPIGHPIRVLLGSGSNLAATNPSQPPKPRNEMSAREGNATQVSHLAFKNKYQKDLALGPRDFEFVKVLGRGAFAKVYLVRGKGSNRDKWYALKAYNKQAIVQKNQAQYIHTEKAALQACSDHPYIVTLYYAFQSQDRLFLVMEYCGGGDLLSALTRRKAFTESEAAFYIGEIALALSHLHSKNIVFRDLKPENVVMDLDGHCLLTDFGISKEGIKDHTSANTFCGSPMYLAPEMLSRSGHGFALDWYSVGALLFELLTGLPPFYTNDKKQLFHNILRGHLVIPEYLSPNARDLIQRLLHRDPKQRLGSGPTGDREIFDHPFFAGINWEKLKARELPPPFQPKIKKDPSGVPDTSNFPQAFTDQEISEMERGFDLMDPNAAQVQRPNPNGHKDDKRLFKDFDFTPELQLDNEAKQFEQLALQQNSFKNLPPPALLETDEYSI</sequence>
<dbReference type="Pfam" id="PF00069">
    <property type="entry name" value="Pkinase"/>
    <property type="match status" value="1"/>
</dbReference>
<dbReference type="InterPro" id="IPR001849">
    <property type="entry name" value="PH_domain"/>
</dbReference>
<feature type="repeat" description="ANK" evidence="7">
    <location>
        <begin position="517"/>
        <end position="549"/>
    </location>
</feature>
<evidence type="ECO:0000313" key="13">
    <source>
        <dbReference type="EMBL" id="GMF13009.1"/>
    </source>
</evidence>
<feature type="compositionally biased region" description="Basic and acidic residues" evidence="9">
    <location>
        <begin position="979"/>
        <end position="988"/>
    </location>
</feature>
<dbReference type="FunFam" id="1.10.510.10:FF:000008">
    <property type="entry name" value="Non-specific serine/threonine protein kinase"/>
    <property type="match status" value="1"/>
</dbReference>
<dbReference type="PROSITE" id="PS51285">
    <property type="entry name" value="AGC_KINASE_CTER"/>
    <property type="match status" value="1"/>
</dbReference>
<feature type="region of interest" description="Disordered" evidence="9">
    <location>
        <begin position="139"/>
        <end position="158"/>
    </location>
</feature>
<feature type="domain" description="AGC-kinase C-terminal" evidence="12">
    <location>
        <begin position="913"/>
        <end position="1002"/>
    </location>
</feature>
<dbReference type="Proteomes" id="UP001165083">
    <property type="component" value="Unassembled WGS sequence"/>
</dbReference>
<dbReference type="SUPFAM" id="SSF56112">
    <property type="entry name" value="Protein kinase-like (PK-like)"/>
    <property type="match status" value="1"/>
</dbReference>
<evidence type="ECO:0000313" key="14">
    <source>
        <dbReference type="Proteomes" id="UP001165083"/>
    </source>
</evidence>
<dbReference type="PANTHER" id="PTHR24351">
    <property type="entry name" value="RIBOSOMAL PROTEIN S6 KINASE"/>
    <property type="match status" value="1"/>
</dbReference>
<evidence type="ECO:0000256" key="4">
    <source>
        <dbReference type="ARBA" id="ARBA00022741"/>
    </source>
</evidence>
<gene>
    <name evidence="13" type="ORF">Plil01_000353500</name>
</gene>
<feature type="repeat" description="ANK" evidence="7">
    <location>
        <begin position="484"/>
        <end position="516"/>
    </location>
</feature>
<dbReference type="PROSITE" id="PS50088">
    <property type="entry name" value="ANK_REPEAT"/>
    <property type="match status" value="3"/>
</dbReference>
<dbReference type="InterPro" id="IPR011009">
    <property type="entry name" value="Kinase-like_dom_sf"/>
</dbReference>
<feature type="region of interest" description="Disordered" evidence="9">
    <location>
        <begin position="96"/>
        <end position="132"/>
    </location>
</feature>
<dbReference type="OrthoDB" id="539213at2759"/>
<dbReference type="Gene3D" id="2.30.29.30">
    <property type="entry name" value="Pleckstrin-homology domain (PH domain)/Phosphotyrosine-binding domain (PTB)"/>
    <property type="match status" value="1"/>
</dbReference>
<evidence type="ECO:0000259" key="12">
    <source>
        <dbReference type="PROSITE" id="PS51285"/>
    </source>
</evidence>
<feature type="region of interest" description="Disordered" evidence="9">
    <location>
        <begin position="968"/>
        <end position="988"/>
    </location>
</feature>
<dbReference type="Pfam" id="PF12796">
    <property type="entry name" value="Ank_2"/>
    <property type="match status" value="1"/>
</dbReference>
<dbReference type="InterPro" id="IPR036770">
    <property type="entry name" value="Ankyrin_rpt-contain_sf"/>
</dbReference>
<dbReference type="SMART" id="SM00233">
    <property type="entry name" value="PH"/>
    <property type="match status" value="1"/>
</dbReference>
<comment type="similarity">
    <text evidence="1">Belongs to the protein kinase superfamily. AGC Ser/Thr protein kinase family. RAC subfamily.</text>
</comment>
<dbReference type="PROSITE" id="PS50003">
    <property type="entry name" value="PH_DOMAIN"/>
    <property type="match status" value="1"/>
</dbReference>
<dbReference type="InterPro" id="IPR017441">
    <property type="entry name" value="Protein_kinase_ATP_BS"/>
</dbReference>
<evidence type="ECO:0000256" key="8">
    <source>
        <dbReference type="PROSITE-ProRule" id="PRU10141"/>
    </source>
</evidence>
<dbReference type="InterPro" id="IPR000719">
    <property type="entry name" value="Prot_kinase_dom"/>
</dbReference>
<evidence type="ECO:0000256" key="9">
    <source>
        <dbReference type="SAM" id="MobiDB-lite"/>
    </source>
</evidence>
<keyword evidence="6 8" id="KW-0067">ATP-binding</keyword>
<keyword evidence="14" id="KW-1185">Reference proteome</keyword>
<dbReference type="PROSITE" id="PS50011">
    <property type="entry name" value="PROTEIN_KINASE_DOM"/>
    <property type="match status" value="1"/>
</dbReference>
<evidence type="ECO:0000256" key="7">
    <source>
        <dbReference type="PROSITE-ProRule" id="PRU00023"/>
    </source>
</evidence>
<evidence type="ECO:0000259" key="10">
    <source>
        <dbReference type="PROSITE" id="PS50003"/>
    </source>
</evidence>
<keyword evidence="2" id="KW-0723">Serine/threonine-protein kinase</keyword>
<evidence type="ECO:0000259" key="11">
    <source>
        <dbReference type="PROSITE" id="PS50011"/>
    </source>
</evidence>
<evidence type="ECO:0000256" key="3">
    <source>
        <dbReference type="ARBA" id="ARBA00022679"/>
    </source>
</evidence>
<reference evidence="13" key="1">
    <citation type="submission" date="2023-04" db="EMBL/GenBank/DDBJ databases">
        <title>Phytophthora lilii NBRC 32176.</title>
        <authorList>
            <person name="Ichikawa N."/>
            <person name="Sato H."/>
            <person name="Tonouchi N."/>
        </authorList>
    </citation>
    <scope>NUCLEOTIDE SEQUENCE</scope>
    <source>
        <strain evidence="13">NBRC 32176</strain>
    </source>
</reference>
<accession>A0A9W6TGF3</accession>
<feature type="region of interest" description="Disordered" evidence="9">
    <location>
        <begin position="1012"/>
        <end position="1031"/>
    </location>
</feature>
<keyword evidence="3" id="KW-0808">Transferase</keyword>
<dbReference type="SMART" id="SM00248">
    <property type="entry name" value="ANK"/>
    <property type="match status" value="3"/>
</dbReference>
<dbReference type="InterPro" id="IPR011993">
    <property type="entry name" value="PH-like_dom_sf"/>
</dbReference>
<keyword evidence="7" id="KW-0040">ANK repeat</keyword>
<dbReference type="Gene3D" id="3.30.200.20">
    <property type="entry name" value="Phosphorylase Kinase, domain 1"/>
    <property type="match status" value="1"/>
</dbReference>
<dbReference type="Gene3D" id="1.25.40.20">
    <property type="entry name" value="Ankyrin repeat-containing domain"/>
    <property type="match status" value="1"/>
</dbReference>
<dbReference type="PROSITE" id="PS00107">
    <property type="entry name" value="PROTEIN_KINASE_ATP"/>
    <property type="match status" value="1"/>
</dbReference>
<dbReference type="SMART" id="SM00133">
    <property type="entry name" value="S_TK_X"/>
    <property type="match status" value="1"/>
</dbReference>
<name>A0A9W6TGF3_9STRA</name>
<dbReference type="SUPFAM" id="SSF48403">
    <property type="entry name" value="Ankyrin repeat"/>
    <property type="match status" value="1"/>
</dbReference>
<dbReference type="SUPFAM" id="SSF50729">
    <property type="entry name" value="PH domain-like"/>
    <property type="match status" value="1"/>
</dbReference>
<dbReference type="AlphaFoldDB" id="A0A9W6TGF3"/>
<dbReference type="EMBL" id="BSXW01000138">
    <property type="protein sequence ID" value="GMF13009.1"/>
    <property type="molecule type" value="Genomic_DNA"/>
</dbReference>
<feature type="domain" description="Protein kinase" evidence="11">
    <location>
        <begin position="652"/>
        <end position="912"/>
    </location>
</feature>
<comment type="caution">
    <text evidence="13">The sequence shown here is derived from an EMBL/GenBank/DDBJ whole genome shotgun (WGS) entry which is preliminary data.</text>
</comment>
<evidence type="ECO:0000256" key="2">
    <source>
        <dbReference type="ARBA" id="ARBA00022527"/>
    </source>
</evidence>
<feature type="binding site" evidence="8">
    <location>
        <position position="683"/>
    </location>
    <ligand>
        <name>ATP</name>
        <dbReference type="ChEBI" id="CHEBI:30616"/>
    </ligand>
</feature>
<feature type="region of interest" description="Disordered" evidence="9">
    <location>
        <begin position="928"/>
        <end position="947"/>
    </location>
</feature>
<keyword evidence="4 8" id="KW-0547">Nucleotide-binding</keyword>
<dbReference type="InterPro" id="IPR045270">
    <property type="entry name" value="STKc_AGC"/>
</dbReference>
<evidence type="ECO:0000256" key="5">
    <source>
        <dbReference type="ARBA" id="ARBA00022777"/>
    </source>
</evidence>
<dbReference type="GO" id="GO:0005524">
    <property type="term" value="F:ATP binding"/>
    <property type="evidence" value="ECO:0007669"/>
    <property type="project" value="UniProtKB-UniRule"/>
</dbReference>
<dbReference type="GO" id="GO:0004674">
    <property type="term" value="F:protein serine/threonine kinase activity"/>
    <property type="evidence" value="ECO:0007669"/>
    <property type="project" value="UniProtKB-KW"/>
</dbReference>
<evidence type="ECO:0000256" key="6">
    <source>
        <dbReference type="ARBA" id="ARBA00022840"/>
    </source>
</evidence>
<organism evidence="13 14">
    <name type="scientific">Phytophthora lilii</name>
    <dbReference type="NCBI Taxonomy" id="2077276"/>
    <lineage>
        <taxon>Eukaryota</taxon>
        <taxon>Sar</taxon>
        <taxon>Stramenopiles</taxon>
        <taxon>Oomycota</taxon>
        <taxon>Peronosporomycetes</taxon>
        <taxon>Peronosporales</taxon>
        <taxon>Peronosporaceae</taxon>
        <taxon>Phytophthora</taxon>
    </lineage>
</organism>
<protein>
    <submittedName>
        <fullName evidence="13">Unnamed protein product</fullName>
    </submittedName>
</protein>
<keyword evidence="5" id="KW-0418">Kinase</keyword>
<dbReference type="SMART" id="SM00220">
    <property type="entry name" value="S_TKc"/>
    <property type="match status" value="1"/>
</dbReference>
<proteinExistence type="inferred from homology"/>
<dbReference type="InterPro" id="IPR002110">
    <property type="entry name" value="Ankyrin_rpt"/>
</dbReference>
<feature type="domain" description="PH" evidence="10">
    <location>
        <begin position="211"/>
        <end position="319"/>
    </location>
</feature>